<gene>
    <name evidence="2" type="ORF">SAMN05660472_01368</name>
</gene>
<dbReference type="CDD" id="cd04179">
    <property type="entry name" value="DPM_DPG-synthase_like"/>
    <property type="match status" value="1"/>
</dbReference>
<dbReference type="SUPFAM" id="SSF53448">
    <property type="entry name" value="Nucleotide-diphospho-sugar transferases"/>
    <property type="match status" value="1"/>
</dbReference>
<dbReference type="RefSeq" id="WP_090552478.1">
    <property type="nucleotide sequence ID" value="NZ_FNFP01000002.1"/>
</dbReference>
<dbReference type="OrthoDB" id="9810303at2"/>
<dbReference type="Pfam" id="PF00535">
    <property type="entry name" value="Glycos_transf_2"/>
    <property type="match status" value="1"/>
</dbReference>
<dbReference type="PANTHER" id="PTHR10859:SF91">
    <property type="entry name" value="DOLICHYL-PHOSPHATE BETA-GLUCOSYLTRANSFERASE"/>
    <property type="match status" value="1"/>
</dbReference>
<keyword evidence="3" id="KW-1185">Reference proteome</keyword>
<proteinExistence type="predicted"/>
<dbReference type="InterPro" id="IPR029044">
    <property type="entry name" value="Nucleotide-diphossugar_trans"/>
</dbReference>
<feature type="domain" description="Glycosyltransferase 2-like" evidence="1">
    <location>
        <begin position="6"/>
        <end position="126"/>
    </location>
</feature>
<protein>
    <submittedName>
        <fullName evidence="2">Glycosyl transferase family 2</fullName>
    </submittedName>
</protein>
<keyword evidence="2" id="KW-0808">Transferase</keyword>
<dbReference type="AlphaFoldDB" id="A0A1G9C5E9"/>
<dbReference type="EMBL" id="FNFP01000002">
    <property type="protein sequence ID" value="SDK46892.1"/>
    <property type="molecule type" value="Genomic_DNA"/>
</dbReference>
<dbReference type="Gene3D" id="3.90.550.10">
    <property type="entry name" value="Spore Coat Polysaccharide Biosynthesis Protein SpsA, Chain A"/>
    <property type="match status" value="1"/>
</dbReference>
<dbReference type="Proteomes" id="UP000198718">
    <property type="component" value="Unassembled WGS sequence"/>
</dbReference>
<name>A0A1G9C5E9_9FIRM</name>
<accession>A0A1G9C5E9</accession>
<sequence>MKIATIIPAYNEEKRIQNVLNPIVNSNLIQDIIVVDDGSKDNTSLIVKDYSNITLIQLPQNKGKAEAIRKGLEKCNSDIILLLDADLVGLNCHHIESLISPILKEDVEMTIGIFKSGRMITDLAQRVAPNLSGQRAFRGYLAKDIVNLEMTGYNIEVAISKFIKDNNIKTKQIILKDISHIMKEEKLGFSKGMVWRLKMYKDILKYWLN</sequence>
<dbReference type="InterPro" id="IPR001173">
    <property type="entry name" value="Glyco_trans_2-like"/>
</dbReference>
<reference evidence="2 3" key="1">
    <citation type="submission" date="2016-10" db="EMBL/GenBank/DDBJ databases">
        <authorList>
            <person name="de Groot N.N."/>
        </authorList>
    </citation>
    <scope>NUCLEOTIDE SEQUENCE [LARGE SCALE GENOMIC DNA]</scope>
    <source>
        <strain evidence="2 3">DSM 18346</strain>
    </source>
</reference>
<evidence type="ECO:0000313" key="3">
    <source>
        <dbReference type="Proteomes" id="UP000198718"/>
    </source>
</evidence>
<dbReference type="STRING" id="393762.SAMN05660472_01368"/>
<organism evidence="2 3">
    <name type="scientific">Natronincola ferrireducens</name>
    <dbReference type="NCBI Taxonomy" id="393762"/>
    <lineage>
        <taxon>Bacteria</taxon>
        <taxon>Bacillati</taxon>
        <taxon>Bacillota</taxon>
        <taxon>Clostridia</taxon>
        <taxon>Peptostreptococcales</taxon>
        <taxon>Natronincolaceae</taxon>
        <taxon>Natronincola</taxon>
    </lineage>
</organism>
<dbReference type="PANTHER" id="PTHR10859">
    <property type="entry name" value="GLYCOSYL TRANSFERASE"/>
    <property type="match status" value="1"/>
</dbReference>
<evidence type="ECO:0000313" key="2">
    <source>
        <dbReference type="EMBL" id="SDK46892.1"/>
    </source>
</evidence>
<dbReference type="GO" id="GO:0016740">
    <property type="term" value="F:transferase activity"/>
    <property type="evidence" value="ECO:0007669"/>
    <property type="project" value="UniProtKB-KW"/>
</dbReference>
<dbReference type="GO" id="GO:0006487">
    <property type="term" value="P:protein N-linked glycosylation"/>
    <property type="evidence" value="ECO:0007669"/>
    <property type="project" value="TreeGrafter"/>
</dbReference>
<evidence type="ECO:0000259" key="1">
    <source>
        <dbReference type="Pfam" id="PF00535"/>
    </source>
</evidence>